<comment type="cofactor">
    <cofactor evidence="1">
        <name>pyridoxal 5'-phosphate</name>
        <dbReference type="ChEBI" id="CHEBI:597326"/>
    </cofactor>
</comment>
<dbReference type="GO" id="GO:0016831">
    <property type="term" value="F:carboxy-lyase activity"/>
    <property type="evidence" value="ECO:0007669"/>
    <property type="project" value="TreeGrafter"/>
</dbReference>
<dbReference type="GO" id="GO:0019752">
    <property type="term" value="P:carboxylic acid metabolic process"/>
    <property type="evidence" value="ECO:0007669"/>
    <property type="project" value="InterPro"/>
</dbReference>
<dbReference type="InterPro" id="IPR015424">
    <property type="entry name" value="PyrdxlP-dep_Trfase"/>
</dbReference>
<dbReference type="AlphaFoldDB" id="A0AA41VKX6"/>
<dbReference type="SUPFAM" id="SSF53383">
    <property type="entry name" value="PLP-dependent transferases"/>
    <property type="match status" value="1"/>
</dbReference>
<dbReference type="FunFam" id="3.90.1150.10:FF:000018">
    <property type="entry name" value="Histidine decarboxylase"/>
    <property type="match status" value="1"/>
</dbReference>
<dbReference type="Gene3D" id="3.90.1150.10">
    <property type="entry name" value="Aspartate Aminotransferase, domain 1"/>
    <property type="match status" value="1"/>
</dbReference>
<dbReference type="GO" id="GO:0005737">
    <property type="term" value="C:cytoplasm"/>
    <property type="evidence" value="ECO:0007669"/>
    <property type="project" value="TreeGrafter"/>
</dbReference>
<keyword evidence="3" id="KW-0210">Decarboxylase</keyword>
<proteinExistence type="predicted"/>
<evidence type="ECO:0000256" key="3">
    <source>
        <dbReference type="ARBA" id="ARBA00022793"/>
    </source>
</evidence>
<evidence type="ECO:0000256" key="1">
    <source>
        <dbReference type="ARBA" id="ARBA00001933"/>
    </source>
</evidence>
<evidence type="ECO:0000256" key="2">
    <source>
        <dbReference type="ARBA" id="ARBA00011738"/>
    </source>
</evidence>
<comment type="subunit">
    <text evidence="2">Homodimer.</text>
</comment>
<reference evidence="6" key="1">
    <citation type="submission" date="2022-03" db="EMBL/GenBank/DDBJ databases">
        <title>A functionally conserved STORR gene fusion in Papaver species that diverged 16.8 million years ago.</title>
        <authorList>
            <person name="Catania T."/>
        </authorList>
    </citation>
    <scope>NUCLEOTIDE SEQUENCE</scope>
    <source>
        <strain evidence="6">S-191538</strain>
    </source>
</reference>
<evidence type="ECO:0000256" key="4">
    <source>
        <dbReference type="ARBA" id="ARBA00022898"/>
    </source>
</evidence>
<gene>
    <name evidence="6" type="ORF">MKW94_023393</name>
</gene>
<evidence type="ECO:0000313" key="7">
    <source>
        <dbReference type="Proteomes" id="UP001177140"/>
    </source>
</evidence>
<keyword evidence="3" id="KW-0456">Lyase</keyword>
<name>A0AA41VKX6_PAPNU</name>
<dbReference type="InterPro" id="IPR002129">
    <property type="entry name" value="PyrdxlP-dep_de-COase"/>
</dbReference>
<dbReference type="InterPro" id="IPR015422">
    <property type="entry name" value="PyrdxlP-dep_Trfase_small"/>
</dbReference>
<dbReference type="PANTHER" id="PTHR11999:SF96">
    <property type="entry name" value="TYROSINE DECARBOXYLASE"/>
    <property type="match status" value="1"/>
</dbReference>
<sequence length="140" mass="15768">MKLWLVLRSYGVANLRTFLRSHVKMAKHFQGLIGMDNRFEIVVPRTFAMVCFRLKPAAIFNQIVDNDWIEAQTNEINAKLLESVNASGKIYMTHAVVGGVYMIRFAVGATLTEERHVTGAWKVVQEHTDAILGAWDGDSC</sequence>
<dbReference type="PANTHER" id="PTHR11999">
    <property type="entry name" value="GROUP II PYRIDOXAL-5-PHOSPHATE DECARBOXYLASE"/>
    <property type="match status" value="1"/>
</dbReference>
<keyword evidence="4" id="KW-0663">Pyridoxal phosphate</keyword>
<evidence type="ECO:0000256" key="5">
    <source>
        <dbReference type="ARBA" id="ARBA00023470"/>
    </source>
</evidence>
<dbReference type="GO" id="GO:0030170">
    <property type="term" value="F:pyridoxal phosphate binding"/>
    <property type="evidence" value="ECO:0007669"/>
    <property type="project" value="InterPro"/>
</dbReference>
<accession>A0AA41VKX6</accession>
<keyword evidence="7" id="KW-1185">Reference proteome</keyword>
<protein>
    <recommendedName>
        <fullName evidence="5">tyrosine decarboxylase</fullName>
        <ecNumber evidence="5">4.1.1.25</ecNumber>
    </recommendedName>
</protein>
<comment type="caution">
    <text evidence="6">The sequence shown here is derived from an EMBL/GenBank/DDBJ whole genome shotgun (WGS) entry which is preliminary data.</text>
</comment>
<organism evidence="6 7">
    <name type="scientific">Papaver nudicaule</name>
    <name type="common">Iceland poppy</name>
    <dbReference type="NCBI Taxonomy" id="74823"/>
    <lineage>
        <taxon>Eukaryota</taxon>
        <taxon>Viridiplantae</taxon>
        <taxon>Streptophyta</taxon>
        <taxon>Embryophyta</taxon>
        <taxon>Tracheophyta</taxon>
        <taxon>Spermatophyta</taxon>
        <taxon>Magnoliopsida</taxon>
        <taxon>Ranunculales</taxon>
        <taxon>Papaveraceae</taxon>
        <taxon>Papaveroideae</taxon>
        <taxon>Papaver</taxon>
    </lineage>
</organism>
<dbReference type="InterPro" id="IPR010977">
    <property type="entry name" value="Aromatic_deC"/>
</dbReference>
<dbReference type="Pfam" id="PF00282">
    <property type="entry name" value="Pyridoxal_deC"/>
    <property type="match status" value="1"/>
</dbReference>
<evidence type="ECO:0000313" key="6">
    <source>
        <dbReference type="EMBL" id="MCL7043013.1"/>
    </source>
</evidence>
<dbReference type="Proteomes" id="UP001177140">
    <property type="component" value="Unassembled WGS sequence"/>
</dbReference>
<dbReference type="EC" id="4.1.1.25" evidence="5"/>
<dbReference type="EMBL" id="JAJJMA010242071">
    <property type="protein sequence ID" value="MCL7043013.1"/>
    <property type="molecule type" value="Genomic_DNA"/>
</dbReference>